<feature type="domain" description="Transposase DDE" evidence="2">
    <location>
        <begin position="255"/>
        <end position="318"/>
    </location>
</feature>
<dbReference type="AlphaFoldDB" id="A0A0R2AN08"/>
<feature type="coiled-coil region" evidence="1">
    <location>
        <begin position="129"/>
        <end position="156"/>
    </location>
</feature>
<sequence length="358" mass="42181">MFACSKGIFSSRQISELAEENLPARWLTKNLFPSYRTVCRFRISDEAENLISKCMNQLTKYLRKNNCIDDVSFIDGTKILADANKYSFVWRKNIIRFDKLNRVAIIKLLHDMNDVKYMGQLPAESSISLDDLDEIIIHLENCLEDLNNQIQKDKKLSPNPNKQKRRKLKSIKRKLRFRKNKQIEYQETKKIFANRNSYSKTDHDATFMRIKENHMLNGQLKPAYNLQIATSGQFINNFDIYQNPNDTRTLIPFLNKQKELLLTPKTSDIYARRKIDVESVFGKLKASLRFNRFSVRGIEKVKKEIGFTVMALNIRKLMTKVISFINLYTKIGFTFSSKRKSYFFRDLCHSPFLYLIIF</sequence>
<dbReference type="PATRIC" id="fig|1423781.4.peg.1330"/>
<keyword evidence="1" id="KW-0175">Coiled coil</keyword>
<evidence type="ECO:0000259" key="2">
    <source>
        <dbReference type="Pfam" id="PF13751"/>
    </source>
</evidence>
<dbReference type="Proteomes" id="UP000052012">
    <property type="component" value="Unassembled WGS sequence"/>
</dbReference>
<evidence type="ECO:0000256" key="1">
    <source>
        <dbReference type="SAM" id="Coils"/>
    </source>
</evidence>
<dbReference type="STRING" id="1423781.FD06_GL001284"/>
<comment type="caution">
    <text evidence="3">The sequence shown here is derived from an EMBL/GenBank/DDBJ whole genome shotgun (WGS) entry which is preliminary data.</text>
</comment>
<protein>
    <submittedName>
        <fullName evidence="3">Transposase</fullName>
    </submittedName>
</protein>
<gene>
    <name evidence="3" type="ORF">FD06_GL001284</name>
</gene>
<dbReference type="Pfam" id="PF13751">
    <property type="entry name" value="DDE_Tnp_1_6"/>
    <property type="match status" value="1"/>
</dbReference>
<accession>A0A0R2AN08</accession>
<dbReference type="EMBL" id="AYYQ01000029">
    <property type="protein sequence ID" value="KRM68263.1"/>
    <property type="molecule type" value="Genomic_DNA"/>
</dbReference>
<dbReference type="PANTHER" id="PTHR33408">
    <property type="entry name" value="TRANSPOSASE"/>
    <property type="match status" value="1"/>
</dbReference>
<organism evidence="3 4">
    <name type="scientific">Apilactobacillus ozensis DSM 23829 = JCM 17196</name>
    <dbReference type="NCBI Taxonomy" id="1423781"/>
    <lineage>
        <taxon>Bacteria</taxon>
        <taxon>Bacillati</taxon>
        <taxon>Bacillota</taxon>
        <taxon>Bacilli</taxon>
        <taxon>Lactobacillales</taxon>
        <taxon>Lactobacillaceae</taxon>
        <taxon>Apilactobacillus</taxon>
    </lineage>
</organism>
<dbReference type="PANTHER" id="PTHR33408:SF2">
    <property type="entry name" value="TRANSPOSASE DDE DOMAIN-CONTAINING PROTEIN"/>
    <property type="match status" value="1"/>
</dbReference>
<evidence type="ECO:0000313" key="3">
    <source>
        <dbReference type="EMBL" id="KRM68263.1"/>
    </source>
</evidence>
<keyword evidence="4" id="KW-1185">Reference proteome</keyword>
<dbReference type="InterPro" id="IPR025668">
    <property type="entry name" value="Tnp_DDE_dom"/>
</dbReference>
<name>A0A0R2AN08_9LACO</name>
<proteinExistence type="predicted"/>
<evidence type="ECO:0000313" key="4">
    <source>
        <dbReference type="Proteomes" id="UP000052012"/>
    </source>
</evidence>
<reference evidence="3 4" key="1">
    <citation type="journal article" date="2015" name="Genome Announc.">
        <title>Expanding the biotechnology potential of lactobacilli through comparative genomics of 213 strains and associated genera.</title>
        <authorList>
            <person name="Sun Z."/>
            <person name="Harris H.M."/>
            <person name="McCann A."/>
            <person name="Guo C."/>
            <person name="Argimon S."/>
            <person name="Zhang W."/>
            <person name="Yang X."/>
            <person name="Jeffery I.B."/>
            <person name="Cooney J.C."/>
            <person name="Kagawa T.F."/>
            <person name="Liu W."/>
            <person name="Song Y."/>
            <person name="Salvetti E."/>
            <person name="Wrobel A."/>
            <person name="Rasinkangas P."/>
            <person name="Parkhill J."/>
            <person name="Rea M.C."/>
            <person name="O'Sullivan O."/>
            <person name="Ritari J."/>
            <person name="Douillard F.P."/>
            <person name="Paul Ross R."/>
            <person name="Yang R."/>
            <person name="Briner A.E."/>
            <person name="Felis G.E."/>
            <person name="de Vos W.M."/>
            <person name="Barrangou R."/>
            <person name="Klaenhammer T.R."/>
            <person name="Caufield P.W."/>
            <person name="Cui Y."/>
            <person name="Zhang H."/>
            <person name="O'Toole P.W."/>
        </authorList>
    </citation>
    <scope>NUCLEOTIDE SEQUENCE [LARGE SCALE GENOMIC DNA]</scope>
    <source>
        <strain evidence="3 4">DSM 23829</strain>
    </source>
</reference>